<dbReference type="AlphaFoldDB" id="A0A2N5T687"/>
<keyword evidence="2" id="KW-1185">Reference proteome</keyword>
<evidence type="ECO:0000313" key="1">
    <source>
        <dbReference type="EMBL" id="PLW20993.1"/>
    </source>
</evidence>
<organism evidence="1 2">
    <name type="scientific">Puccinia coronata f. sp. avenae</name>
    <dbReference type="NCBI Taxonomy" id="200324"/>
    <lineage>
        <taxon>Eukaryota</taxon>
        <taxon>Fungi</taxon>
        <taxon>Dikarya</taxon>
        <taxon>Basidiomycota</taxon>
        <taxon>Pucciniomycotina</taxon>
        <taxon>Pucciniomycetes</taxon>
        <taxon>Pucciniales</taxon>
        <taxon>Pucciniaceae</taxon>
        <taxon>Puccinia</taxon>
    </lineage>
</organism>
<gene>
    <name evidence="1" type="ORF">PCANC_11244</name>
</gene>
<evidence type="ECO:0000313" key="2">
    <source>
        <dbReference type="Proteomes" id="UP000235388"/>
    </source>
</evidence>
<reference evidence="1 2" key="1">
    <citation type="submission" date="2017-11" db="EMBL/GenBank/DDBJ databases">
        <title>De novo assembly and phasing of dikaryotic genomes from two isolates of Puccinia coronata f. sp. avenae, the causal agent of oat crown rust.</title>
        <authorList>
            <person name="Miller M.E."/>
            <person name="Zhang Y."/>
            <person name="Omidvar V."/>
            <person name="Sperschneider J."/>
            <person name="Schwessinger B."/>
            <person name="Raley C."/>
            <person name="Palmer J.M."/>
            <person name="Garnica D."/>
            <person name="Upadhyaya N."/>
            <person name="Rathjen J."/>
            <person name="Taylor J.M."/>
            <person name="Park R.F."/>
            <person name="Dodds P.N."/>
            <person name="Hirsch C.D."/>
            <person name="Kianian S.F."/>
            <person name="Figueroa M."/>
        </authorList>
    </citation>
    <scope>NUCLEOTIDE SEQUENCE [LARGE SCALE GENOMIC DNA]</scope>
    <source>
        <strain evidence="1">12NC29</strain>
    </source>
</reference>
<accession>A0A2N5T687</accession>
<comment type="caution">
    <text evidence="1">The sequence shown here is derived from an EMBL/GenBank/DDBJ whole genome shotgun (WGS) entry which is preliminary data.</text>
</comment>
<dbReference type="Proteomes" id="UP000235388">
    <property type="component" value="Unassembled WGS sequence"/>
</dbReference>
<name>A0A2N5T687_9BASI</name>
<sequence>MYGYHDLGLPGVIAWRAIVKAESVRGSGYAPDPLSSGLVPRMMTQSGILEVGRSMVAPSLGAGAPTHALTQLVFGGDLITLVHRRSPSQFHWSDQRSLSWSDERPFGPVVYVAADSYRVDRDSS</sequence>
<protein>
    <submittedName>
        <fullName evidence="1">Uncharacterized protein</fullName>
    </submittedName>
</protein>
<proteinExistence type="predicted"/>
<dbReference type="EMBL" id="PGCJ01000789">
    <property type="protein sequence ID" value="PLW20993.1"/>
    <property type="molecule type" value="Genomic_DNA"/>
</dbReference>